<dbReference type="RefSeq" id="XP_002741275.1">
    <property type="nucleotide sequence ID" value="XM_002741229.2"/>
</dbReference>
<evidence type="ECO:0000259" key="1">
    <source>
        <dbReference type="Pfam" id="PF00561"/>
    </source>
</evidence>
<protein>
    <submittedName>
        <fullName evidence="4">Valacyclovir hydrolase-like</fullName>
    </submittedName>
</protein>
<evidence type="ECO:0000259" key="2">
    <source>
        <dbReference type="Pfam" id="PF08386"/>
    </source>
</evidence>
<dbReference type="Proteomes" id="UP000694865">
    <property type="component" value="Unplaced"/>
</dbReference>
<sequence>MVISGALAVSCRHAARVGILLRQNPCMTTRCVSSGVTEHQMEVNGASIHYKKAGTGALPVLLLPGALGSSDTDFSPQLEGLNRNHLTVIAWDPRGYGKSRPAERNFSAKFFDVDAKDAVDLMKKIGFQKFSLLGWSDGAITALIAASRYASVIDRLVVWGGNAYVTADDVQMYEATRDISKWSERMRAPMIKVYGDEFEKIWNAWMDGIINTYYHGNNGDICKKNLCDVKCPTLIVHGEKDAMVPMFHADYLHANIKGSRLVKWSDGKHNLHLRYAEKFNKLVLDFLLEGRDHS</sequence>
<keyword evidence="3" id="KW-1185">Reference proteome</keyword>
<dbReference type="PANTHER" id="PTHR46331:SF2">
    <property type="entry name" value="VALACYCLOVIR HYDROLASE"/>
    <property type="match status" value="1"/>
</dbReference>
<reference evidence="4" key="1">
    <citation type="submission" date="2025-08" db="UniProtKB">
        <authorList>
            <consortium name="RefSeq"/>
        </authorList>
    </citation>
    <scope>IDENTIFICATION</scope>
    <source>
        <tissue evidence="4">Testes</tissue>
    </source>
</reference>
<feature type="domain" description="Peptidase S33 tripeptidyl aminopeptidase-like C-terminal" evidence="2">
    <location>
        <begin position="230"/>
        <end position="291"/>
    </location>
</feature>
<organism evidence="3 4">
    <name type="scientific">Saccoglossus kowalevskii</name>
    <name type="common">Acorn worm</name>
    <dbReference type="NCBI Taxonomy" id="10224"/>
    <lineage>
        <taxon>Eukaryota</taxon>
        <taxon>Metazoa</taxon>
        <taxon>Hemichordata</taxon>
        <taxon>Enteropneusta</taxon>
        <taxon>Harrimaniidae</taxon>
        <taxon>Saccoglossus</taxon>
    </lineage>
</organism>
<dbReference type="GeneID" id="100366331"/>
<evidence type="ECO:0000313" key="4">
    <source>
        <dbReference type="RefSeq" id="XP_002741275.1"/>
    </source>
</evidence>
<gene>
    <name evidence="4" type="primary">LOC100366331</name>
</gene>
<proteinExistence type="predicted"/>
<feature type="domain" description="AB hydrolase-1" evidence="1">
    <location>
        <begin position="59"/>
        <end position="173"/>
    </location>
</feature>
<evidence type="ECO:0000313" key="3">
    <source>
        <dbReference type="Proteomes" id="UP000694865"/>
    </source>
</evidence>
<dbReference type="Gene3D" id="3.40.50.1820">
    <property type="entry name" value="alpha/beta hydrolase"/>
    <property type="match status" value="1"/>
</dbReference>
<dbReference type="InterPro" id="IPR000073">
    <property type="entry name" value="AB_hydrolase_1"/>
</dbReference>
<name>A0ABM0H059_SACKO</name>
<accession>A0ABM0H059</accession>
<dbReference type="PANTHER" id="PTHR46331">
    <property type="entry name" value="VALACYCLOVIR HYDROLASE"/>
    <property type="match status" value="1"/>
</dbReference>
<dbReference type="Pfam" id="PF08386">
    <property type="entry name" value="Abhydrolase_4"/>
    <property type="match status" value="1"/>
</dbReference>
<dbReference type="InterPro" id="IPR029058">
    <property type="entry name" value="AB_hydrolase_fold"/>
</dbReference>
<dbReference type="SUPFAM" id="SSF53474">
    <property type="entry name" value="alpha/beta-Hydrolases"/>
    <property type="match status" value="1"/>
</dbReference>
<dbReference type="Pfam" id="PF00561">
    <property type="entry name" value="Abhydrolase_1"/>
    <property type="match status" value="1"/>
</dbReference>
<dbReference type="InterPro" id="IPR013595">
    <property type="entry name" value="Pept_S33_TAP-like_C"/>
</dbReference>